<evidence type="ECO:0000313" key="1">
    <source>
        <dbReference type="WBParaSite" id="GPUH_0000625801-mRNA-1"/>
    </source>
</evidence>
<dbReference type="WBParaSite" id="GPUH_0000625801-mRNA-1">
    <property type="protein sequence ID" value="GPUH_0000625801-mRNA-1"/>
    <property type="gene ID" value="GPUH_0000625801"/>
</dbReference>
<accession>A0A183DC09</accession>
<reference evidence="1" key="1">
    <citation type="submission" date="2016-06" db="UniProtKB">
        <authorList>
            <consortium name="WormBaseParasite"/>
        </authorList>
    </citation>
    <scope>IDENTIFICATION</scope>
</reference>
<dbReference type="AlphaFoldDB" id="A0A183DC09"/>
<protein>
    <submittedName>
        <fullName evidence="1">Uncharacterized protein</fullName>
    </submittedName>
</protein>
<proteinExistence type="predicted"/>
<organism evidence="1">
    <name type="scientific">Gongylonema pulchrum</name>
    <dbReference type="NCBI Taxonomy" id="637853"/>
    <lineage>
        <taxon>Eukaryota</taxon>
        <taxon>Metazoa</taxon>
        <taxon>Ecdysozoa</taxon>
        <taxon>Nematoda</taxon>
        <taxon>Chromadorea</taxon>
        <taxon>Rhabditida</taxon>
        <taxon>Spirurina</taxon>
        <taxon>Spiruromorpha</taxon>
        <taxon>Spiruroidea</taxon>
        <taxon>Gongylonematidae</taxon>
        <taxon>Gongylonema</taxon>
    </lineage>
</organism>
<sequence>MHTPQDLSPLFDNFLFVAELHTVLRPQSSIASITLWSLYCEDHLAHGAPYDIGRAFPKNLTF</sequence>
<name>A0A183DC09_9BILA</name>